<evidence type="ECO:0000313" key="3">
    <source>
        <dbReference type="Proteomes" id="UP000198634"/>
    </source>
</evidence>
<dbReference type="SUPFAM" id="SSF56281">
    <property type="entry name" value="Metallo-hydrolase/oxidoreductase"/>
    <property type="match status" value="1"/>
</dbReference>
<dbReference type="Pfam" id="PF00753">
    <property type="entry name" value="Lactamase_B"/>
    <property type="match status" value="1"/>
</dbReference>
<dbReference type="Gene3D" id="3.60.15.10">
    <property type="entry name" value="Ribonuclease Z/Hydroxyacylglutathione hydrolase-like"/>
    <property type="match status" value="1"/>
</dbReference>
<dbReference type="InterPro" id="IPR036866">
    <property type="entry name" value="RibonucZ/Hydroxyglut_hydro"/>
</dbReference>
<dbReference type="RefSeq" id="WP_090271403.1">
    <property type="nucleotide sequence ID" value="NZ_FOEP01000025.1"/>
</dbReference>
<name>A0A1H9L956_9RHOB</name>
<proteinExistence type="predicted"/>
<organism evidence="2 3">
    <name type="scientific">Thalassovita taeanensis</name>
    <dbReference type="NCBI Taxonomy" id="657014"/>
    <lineage>
        <taxon>Bacteria</taxon>
        <taxon>Pseudomonadati</taxon>
        <taxon>Pseudomonadota</taxon>
        <taxon>Alphaproteobacteria</taxon>
        <taxon>Rhodobacterales</taxon>
        <taxon>Roseobacteraceae</taxon>
        <taxon>Thalassovita</taxon>
    </lineage>
</organism>
<dbReference type="SMART" id="SM00849">
    <property type="entry name" value="Lactamase_B"/>
    <property type="match status" value="1"/>
</dbReference>
<dbReference type="OrthoDB" id="9773738at2"/>
<evidence type="ECO:0000313" key="2">
    <source>
        <dbReference type="EMBL" id="SER08002.1"/>
    </source>
</evidence>
<dbReference type="STRING" id="657014.SAMN04488092_1253"/>
<evidence type="ECO:0000259" key="1">
    <source>
        <dbReference type="SMART" id="SM00849"/>
    </source>
</evidence>
<dbReference type="AlphaFoldDB" id="A0A1H9L956"/>
<dbReference type="Proteomes" id="UP000198634">
    <property type="component" value="Unassembled WGS sequence"/>
</dbReference>
<dbReference type="PANTHER" id="PTHR42951">
    <property type="entry name" value="METALLO-BETA-LACTAMASE DOMAIN-CONTAINING"/>
    <property type="match status" value="1"/>
</dbReference>
<dbReference type="EMBL" id="FOEP01000025">
    <property type="protein sequence ID" value="SER08002.1"/>
    <property type="molecule type" value="Genomic_DNA"/>
</dbReference>
<gene>
    <name evidence="2" type="ORF">SAMN04488092_1253</name>
</gene>
<reference evidence="2 3" key="1">
    <citation type="submission" date="2016-10" db="EMBL/GenBank/DDBJ databases">
        <authorList>
            <person name="de Groot N.N."/>
        </authorList>
    </citation>
    <scope>NUCLEOTIDE SEQUENCE [LARGE SCALE GENOMIC DNA]</scope>
    <source>
        <strain evidence="2 3">DSM 22007</strain>
    </source>
</reference>
<sequence length="238" mass="25554">MTKPHIETIPILPLGMLNSFLIVHGDDAILVDTGLPGSEAKIFKTLKKHGLSWLNVKLTILTHAHIDHAGSAFGIKALTAAPICAHVLEVPYCSGQPPKLAATGPFGRTFQKTGAIERPFPYFKPDEIMTAGEMGLEDRGFPLKIIHTPGHTPGSVSVLLENGRVIAGDLAASGVLLGGILMRSKPKRPPFEEDQLAVATSLELLLQRGCKTFYLGHGGPLSADRIKEHVSALRRVQV</sequence>
<dbReference type="InterPro" id="IPR001279">
    <property type="entry name" value="Metallo-B-lactamas"/>
</dbReference>
<feature type="domain" description="Metallo-beta-lactamase" evidence="1">
    <location>
        <begin position="16"/>
        <end position="217"/>
    </location>
</feature>
<dbReference type="InterPro" id="IPR050855">
    <property type="entry name" value="NDM-1-like"/>
</dbReference>
<accession>A0A1H9L956</accession>
<keyword evidence="3" id="KW-1185">Reference proteome</keyword>
<dbReference type="PANTHER" id="PTHR42951:SF17">
    <property type="entry name" value="METALLO-BETA-LACTAMASE DOMAIN-CONTAINING PROTEIN"/>
    <property type="match status" value="1"/>
</dbReference>
<protein>
    <submittedName>
        <fullName evidence="2">Glyoxylase, beta-lactamase superfamily II</fullName>
    </submittedName>
</protein>
<dbReference type="CDD" id="cd07721">
    <property type="entry name" value="yflN-like_MBL-fold"/>
    <property type="match status" value="1"/>
</dbReference>